<keyword evidence="3" id="KW-1185">Reference proteome</keyword>
<organism evidence="1 3">
    <name type="scientific">Micromonospora inyonensis</name>
    <dbReference type="NCBI Taxonomy" id="47866"/>
    <lineage>
        <taxon>Bacteria</taxon>
        <taxon>Bacillati</taxon>
        <taxon>Actinomycetota</taxon>
        <taxon>Actinomycetes</taxon>
        <taxon>Micromonosporales</taxon>
        <taxon>Micromonosporaceae</taxon>
        <taxon>Micromonospora</taxon>
    </lineage>
</organism>
<evidence type="ECO:0000313" key="3">
    <source>
        <dbReference type="Proteomes" id="UP000198906"/>
    </source>
</evidence>
<evidence type="ECO:0000313" key="2">
    <source>
        <dbReference type="EMBL" id="SCL21599.1"/>
    </source>
</evidence>
<name>A0A1C6R730_9ACTN</name>
<proteinExistence type="predicted"/>
<sequence length="222" mass="25586">MSTDTTTKPKTLQQEIADRFARDTTEHQLTVRHDDGLYRHLHCAKPGTGIWSFEVITWPGALVVRGDFGPARVFRRIDDMFEFFRGAGGRINPTYWSEKLDGGSRASAMEHSEEHARQLITECVDQYEADTYPHLLDQYTRRAIPTRPNPPAEVRETVSDYDDEGYLAHADGTRIVLGDLERLGVTADTWEWDLRDWDWTFLWACHAIVWAIQQYDAARGTR</sequence>
<accession>A0A1C6R730</accession>
<gene>
    <name evidence="1" type="ORF">GA0074694_0016</name>
    <name evidence="2" type="ORF">GA0074694_3083</name>
</gene>
<dbReference type="EMBL" id="FMHU01000002">
    <property type="protein sequence ID" value="SCL21599.1"/>
    <property type="molecule type" value="Genomic_DNA"/>
</dbReference>
<protein>
    <submittedName>
        <fullName evidence="1">Uncharacterized protein</fullName>
    </submittedName>
</protein>
<reference evidence="3" key="1">
    <citation type="submission" date="2016-06" db="EMBL/GenBank/DDBJ databases">
        <authorList>
            <person name="Varghese N."/>
        </authorList>
    </citation>
    <scope>NUCLEOTIDE SEQUENCE [LARGE SCALE GENOMIC DNA]</scope>
    <source>
        <strain evidence="3">DSM 46123</strain>
    </source>
</reference>
<dbReference type="RefSeq" id="WP_091450625.1">
    <property type="nucleotide sequence ID" value="NZ_FMHU01000001.1"/>
</dbReference>
<dbReference type="STRING" id="47866.GA0074694_0016"/>
<dbReference type="EMBL" id="FMHU01000001">
    <property type="protein sequence ID" value="SCL12826.1"/>
    <property type="molecule type" value="Genomic_DNA"/>
</dbReference>
<evidence type="ECO:0000313" key="1">
    <source>
        <dbReference type="EMBL" id="SCL12826.1"/>
    </source>
</evidence>
<dbReference type="Proteomes" id="UP000198906">
    <property type="component" value="Unassembled WGS sequence"/>
</dbReference>
<reference evidence="1" key="2">
    <citation type="submission" date="2016-06" db="EMBL/GenBank/DDBJ databases">
        <authorList>
            <person name="Kjaerup R.B."/>
            <person name="Dalgaard T.S."/>
            <person name="Juul-Madsen H.R."/>
        </authorList>
    </citation>
    <scope>NUCLEOTIDE SEQUENCE [LARGE SCALE GENOMIC DNA]</scope>
    <source>
        <strain evidence="1">DSM 46123</strain>
    </source>
</reference>
<dbReference type="AlphaFoldDB" id="A0A1C6R730"/>